<dbReference type="AlphaFoldDB" id="A0A9P7BCS8"/>
<feature type="domain" description="Ada DNA repair metal-binding" evidence="3">
    <location>
        <begin position="9"/>
        <end position="89"/>
    </location>
</feature>
<dbReference type="OrthoDB" id="2447880at2759"/>
<accession>A0A9P7BCS8</accession>
<dbReference type="GO" id="GO:0008168">
    <property type="term" value="F:methyltransferase activity"/>
    <property type="evidence" value="ECO:0007669"/>
    <property type="project" value="InterPro"/>
</dbReference>
<dbReference type="SUPFAM" id="SSF57884">
    <property type="entry name" value="Ada DNA repair protein, N-terminal domain (N-Ada 10)"/>
    <property type="match status" value="1"/>
</dbReference>
<dbReference type="Gene3D" id="1.10.10.60">
    <property type="entry name" value="Homeodomain-like"/>
    <property type="match status" value="1"/>
</dbReference>
<dbReference type="GO" id="GO:0003677">
    <property type="term" value="F:DNA binding"/>
    <property type="evidence" value="ECO:0007669"/>
    <property type="project" value="InterPro"/>
</dbReference>
<protein>
    <recommendedName>
        <fullName evidence="3">Ada DNA repair metal-binding domain-containing protein</fullName>
    </recommendedName>
</protein>
<organism evidence="4 5">
    <name type="scientific">Pichia californica</name>
    <dbReference type="NCBI Taxonomy" id="460514"/>
    <lineage>
        <taxon>Eukaryota</taxon>
        <taxon>Fungi</taxon>
        <taxon>Dikarya</taxon>
        <taxon>Ascomycota</taxon>
        <taxon>Saccharomycotina</taxon>
        <taxon>Pichiomycetes</taxon>
        <taxon>Pichiales</taxon>
        <taxon>Pichiaceae</taxon>
        <taxon>Pichia</taxon>
    </lineage>
</organism>
<dbReference type="GO" id="GO:0006355">
    <property type="term" value="P:regulation of DNA-templated transcription"/>
    <property type="evidence" value="ECO:0007669"/>
    <property type="project" value="InterPro"/>
</dbReference>
<dbReference type="Gene3D" id="3.40.10.10">
    <property type="entry name" value="DNA Methylphosphotriester Repair Domain"/>
    <property type="match status" value="1"/>
</dbReference>
<evidence type="ECO:0000259" key="3">
    <source>
        <dbReference type="Pfam" id="PF02805"/>
    </source>
</evidence>
<dbReference type="GO" id="GO:0008270">
    <property type="term" value="F:zinc ion binding"/>
    <property type="evidence" value="ECO:0007669"/>
    <property type="project" value="InterPro"/>
</dbReference>
<dbReference type="Pfam" id="PF02805">
    <property type="entry name" value="Ada_Zn_binding"/>
    <property type="match status" value="1"/>
</dbReference>
<name>A0A9P7BCS8_9ASCO</name>
<gene>
    <name evidence="4" type="ORF">C6P40_002553</name>
</gene>
<sequence length="589" mass="68007">MDFQCSYSKMQAFKYKDPLSADKFFICNKKSKTCCRPNCDMNPTNKQSNDNNDYYNENNDTINNNNIIFINSINLAIKKGYTLCHHCLPNFNSISDYEYIQNESFVLLNLNLLLKTMQYVNKSIGFVQPLLNNSKEFYMNEVMKINNPKLKKKLLNSDSLSNNNNNNQSNSDITSSKGDLEHLKRIEMACRHIALAAQSTFFGVRFVYDDGLSNIKLDRKMSSISINSFSSSLSSYDDDDDDNDNDNEHDYETAFVNGLVWSFGSIRKGNYLMQHSKLKTKKRRGGVLGFRELAAKSQISPWHFHRSFKNMTGITPKQYGDKCFQFLHSHVEECFDAINSPDSIIFNAKLANPSLTSEKVISFQPSSPIGNKIDFSSESPIGFDSTNELLPSQISTTITDQEQKKHNKNFIDIQNQHPLPDKNHLNDFKLQYSIQHSHHQDSSSISLDTSPLDTEFIFRNVNENEYKLSKLLSFKDKTQNLNKCVFQVDFNTSDSFMFDEIDNLKSRYFDDVTFTKFDNNTISFNNNEIDGYKCSEAEIFAVDEQFLLKQLQLQNLLEKRYTEKGFLYTEEESNLDSLIYTDFFNIISD</sequence>
<dbReference type="InterPro" id="IPR035451">
    <property type="entry name" value="Ada-like_dom_sf"/>
</dbReference>
<keyword evidence="5" id="KW-1185">Reference proteome</keyword>
<comment type="caution">
    <text evidence="4">The sequence shown here is derived from an EMBL/GenBank/DDBJ whole genome shotgun (WGS) entry which is preliminary data.</text>
</comment>
<dbReference type="GO" id="GO:0006281">
    <property type="term" value="P:DNA repair"/>
    <property type="evidence" value="ECO:0007669"/>
    <property type="project" value="InterPro"/>
</dbReference>
<dbReference type="SUPFAM" id="SSF46689">
    <property type="entry name" value="Homeodomain-like"/>
    <property type="match status" value="1"/>
</dbReference>
<evidence type="ECO:0000256" key="2">
    <source>
        <dbReference type="SAM" id="MobiDB-lite"/>
    </source>
</evidence>
<feature type="compositionally biased region" description="Low complexity" evidence="2">
    <location>
        <begin position="156"/>
        <end position="171"/>
    </location>
</feature>
<keyword evidence="1" id="KW-0010">Activator</keyword>
<proteinExistence type="predicted"/>
<dbReference type="EMBL" id="PUHW01000284">
    <property type="protein sequence ID" value="KAG0687287.1"/>
    <property type="molecule type" value="Genomic_DNA"/>
</dbReference>
<evidence type="ECO:0000256" key="1">
    <source>
        <dbReference type="ARBA" id="ARBA00023159"/>
    </source>
</evidence>
<dbReference type="Proteomes" id="UP000697127">
    <property type="component" value="Unassembled WGS sequence"/>
</dbReference>
<evidence type="ECO:0000313" key="5">
    <source>
        <dbReference type="Proteomes" id="UP000697127"/>
    </source>
</evidence>
<dbReference type="InterPro" id="IPR009057">
    <property type="entry name" value="Homeodomain-like_sf"/>
</dbReference>
<dbReference type="InterPro" id="IPR004026">
    <property type="entry name" value="Ada_DNA_repair_Zn-bd"/>
</dbReference>
<evidence type="ECO:0000313" key="4">
    <source>
        <dbReference type="EMBL" id="KAG0687287.1"/>
    </source>
</evidence>
<feature type="region of interest" description="Disordered" evidence="2">
    <location>
        <begin position="156"/>
        <end position="176"/>
    </location>
</feature>
<reference evidence="4" key="1">
    <citation type="submission" date="2020-11" db="EMBL/GenBank/DDBJ databases">
        <title>Kefir isolates.</title>
        <authorList>
            <person name="Marcisauskas S."/>
            <person name="Kim Y."/>
            <person name="Blasche S."/>
        </authorList>
    </citation>
    <scope>NUCLEOTIDE SEQUENCE</scope>
    <source>
        <strain evidence="4">Olga-1</strain>
    </source>
</reference>